<dbReference type="Proteomes" id="UP000070121">
    <property type="component" value="Unassembled WGS sequence"/>
</dbReference>
<accession>A0A135UWK9</accession>
<evidence type="ECO:0000313" key="2">
    <source>
        <dbReference type="Proteomes" id="UP000070121"/>
    </source>
</evidence>
<keyword evidence="2" id="KW-1185">Reference proteome</keyword>
<dbReference type="AlphaFoldDB" id="A0A135UWK9"/>
<proteinExistence type="predicted"/>
<sequence>MPHDVIPQIHPFKSGDSVDPSPSCLEIDDQGINMRCHWPVLPVATARKELLTIRKRNSFILESEARDQMIIYAFTWIETAGMMSWNIPTYLTEVTTSTSISGISASGGKSPMSGPSTLVKTESKSERAFLLLNFSASDPTYNEATA</sequence>
<evidence type="ECO:0000313" key="1">
    <source>
        <dbReference type="EMBL" id="KXH64798.1"/>
    </source>
</evidence>
<name>A0A135UWK9_9PEZI</name>
<gene>
    <name evidence="1" type="ORF">CSAL01_12603</name>
</gene>
<organism evidence="1 2">
    <name type="scientific">Colletotrichum salicis</name>
    <dbReference type="NCBI Taxonomy" id="1209931"/>
    <lineage>
        <taxon>Eukaryota</taxon>
        <taxon>Fungi</taxon>
        <taxon>Dikarya</taxon>
        <taxon>Ascomycota</taxon>
        <taxon>Pezizomycotina</taxon>
        <taxon>Sordariomycetes</taxon>
        <taxon>Hypocreomycetidae</taxon>
        <taxon>Glomerellales</taxon>
        <taxon>Glomerellaceae</taxon>
        <taxon>Colletotrichum</taxon>
        <taxon>Colletotrichum acutatum species complex</taxon>
    </lineage>
</organism>
<protein>
    <submittedName>
        <fullName evidence="1">Uncharacterized protein</fullName>
    </submittedName>
</protein>
<comment type="caution">
    <text evidence="1">The sequence shown here is derived from an EMBL/GenBank/DDBJ whole genome shotgun (WGS) entry which is preliminary data.</text>
</comment>
<reference evidence="1 2" key="1">
    <citation type="submission" date="2014-02" db="EMBL/GenBank/DDBJ databases">
        <title>The genome sequence of Colletotrichum salicis CBS 607.94.</title>
        <authorList>
            <person name="Baroncelli R."/>
            <person name="Thon M.R."/>
        </authorList>
    </citation>
    <scope>NUCLEOTIDE SEQUENCE [LARGE SCALE GENOMIC DNA]</scope>
    <source>
        <strain evidence="1 2">CBS 607.94</strain>
    </source>
</reference>
<dbReference type="EMBL" id="JFFI01000941">
    <property type="protein sequence ID" value="KXH64798.1"/>
    <property type="molecule type" value="Genomic_DNA"/>
</dbReference>